<comment type="caution">
    <text evidence="2">The sequence shown here is derived from an EMBL/GenBank/DDBJ whole genome shotgun (WGS) entry which is preliminary data.</text>
</comment>
<protein>
    <submittedName>
        <fullName evidence="2">Uncharacterized protein</fullName>
    </submittedName>
</protein>
<proteinExistence type="predicted"/>
<reference evidence="2" key="1">
    <citation type="submission" date="2019-08" db="EMBL/GenBank/DDBJ databases">
        <authorList>
            <person name="Kucharzyk K."/>
            <person name="Murdoch R.W."/>
            <person name="Higgins S."/>
            <person name="Loffler F."/>
        </authorList>
    </citation>
    <scope>NUCLEOTIDE SEQUENCE</scope>
</reference>
<evidence type="ECO:0000256" key="1">
    <source>
        <dbReference type="SAM" id="MobiDB-lite"/>
    </source>
</evidence>
<dbReference type="AlphaFoldDB" id="A0A645AY32"/>
<feature type="compositionally biased region" description="Basic and acidic residues" evidence="1">
    <location>
        <begin position="7"/>
        <end position="19"/>
    </location>
</feature>
<sequence>MVNFSEGKFDNSSECKDTDIGNGRIELPYELRGKSINSEKIIPTVYNLKNMLVKLQEANGDYNNLKQWEKRSYKHYCIDEIYNDI</sequence>
<evidence type="ECO:0000313" key="2">
    <source>
        <dbReference type="EMBL" id="MPM58077.1"/>
    </source>
</evidence>
<feature type="region of interest" description="Disordered" evidence="1">
    <location>
        <begin position="1"/>
        <end position="21"/>
    </location>
</feature>
<gene>
    <name evidence="2" type="ORF">SDC9_104906</name>
</gene>
<accession>A0A645AY32</accession>
<name>A0A645AY32_9ZZZZ</name>
<organism evidence="2">
    <name type="scientific">bioreactor metagenome</name>
    <dbReference type="NCBI Taxonomy" id="1076179"/>
    <lineage>
        <taxon>unclassified sequences</taxon>
        <taxon>metagenomes</taxon>
        <taxon>ecological metagenomes</taxon>
    </lineage>
</organism>
<dbReference type="EMBL" id="VSSQ01016586">
    <property type="protein sequence ID" value="MPM58077.1"/>
    <property type="molecule type" value="Genomic_DNA"/>
</dbReference>